<dbReference type="GeneID" id="70191143"/>
<evidence type="ECO:0000256" key="3">
    <source>
        <dbReference type="PROSITE-ProRule" id="PRU00023"/>
    </source>
</evidence>
<protein>
    <submittedName>
        <fullName evidence="5">Ankyrin repeat-containing domain protein</fullName>
    </submittedName>
</protein>
<evidence type="ECO:0000313" key="6">
    <source>
        <dbReference type="Proteomes" id="UP000756346"/>
    </source>
</evidence>
<gene>
    <name evidence="5" type="ORF">B0I36DRAFT_397902</name>
</gene>
<dbReference type="InterPro" id="IPR036770">
    <property type="entry name" value="Ankyrin_rpt-contain_sf"/>
</dbReference>
<feature type="repeat" description="ANK" evidence="3">
    <location>
        <begin position="597"/>
        <end position="629"/>
    </location>
</feature>
<keyword evidence="6" id="KW-1185">Reference proteome</keyword>
<accession>A0A9P9BLR9</accession>
<dbReference type="Gene3D" id="1.25.40.20">
    <property type="entry name" value="Ankyrin repeat-containing domain"/>
    <property type="match status" value="8"/>
</dbReference>
<dbReference type="SUPFAM" id="SSF52540">
    <property type="entry name" value="P-loop containing nucleoside triphosphate hydrolases"/>
    <property type="match status" value="1"/>
</dbReference>
<dbReference type="PANTHER" id="PTHR24123">
    <property type="entry name" value="ANKYRIN REPEAT-CONTAINING"/>
    <property type="match status" value="1"/>
</dbReference>
<dbReference type="Pfam" id="PF24883">
    <property type="entry name" value="NPHP3_N"/>
    <property type="match status" value="1"/>
</dbReference>
<comment type="caution">
    <text evidence="5">The sequence shown here is derived from an EMBL/GenBank/DDBJ whole genome shotgun (WGS) entry which is preliminary data.</text>
</comment>
<dbReference type="Pfam" id="PF00023">
    <property type="entry name" value="Ank"/>
    <property type="match status" value="1"/>
</dbReference>
<dbReference type="SMART" id="SM00248">
    <property type="entry name" value="ANK"/>
    <property type="match status" value="20"/>
</dbReference>
<dbReference type="InterPro" id="IPR051165">
    <property type="entry name" value="Multifunctional_ANK_Repeat"/>
</dbReference>
<dbReference type="InterPro" id="IPR056884">
    <property type="entry name" value="NPHP3-like_N"/>
</dbReference>
<evidence type="ECO:0000256" key="1">
    <source>
        <dbReference type="ARBA" id="ARBA00022737"/>
    </source>
</evidence>
<keyword evidence="1" id="KW-0677">Repeat</keyword>
<dbReference type="Gene3D" id="3.40.50.300">
    <property type="entry name" value="P-loop containing nucleotide triphosphate hydrolases"/>
    <property type="match status" value="1"/>
</dbReference>
<dbReference type="PROSITE" id="PS50088">
    <property type="entry name" value="ANK_REPEAT"/>
    <property type="match status" value="4"/>
</dbReference>
<evidence type="ECO:0000259" key="4">
    <source>
        <dbReference type="Pfam" id="PF24883"/>
    </source>
</evidence>
<dbReference type="Pfam" id="PF12796">
    <property type="entry name" value="Ank_2"/>
    <property type="match status" value="2"/>
</dbReference>
<dbReference type="RefSeq" id="XP_046005339.1">
    <property type="nucleotide sequence ID" value="XM_046161597.1"/>
</dbReference>
<dbReference type="PROSITE" id="PS50297">
    <property type="entry name" value="ANK_REP_REGION"/>
    <property type="match status" value="3"/>
</dbReference>
<feature type="repeat" description="ANK" evidence="3">
    <location>
        <begin position="1245"/>
        <end position="1269"/>
    </location>
</feature>
<keyword evidence="2 3" id="KW-0040">ANK repeat</keyword>
<dbReference type="OrthoDB" id="21416at2759"/>
<sequence>MAHRGTLEDAPWDDDAVVLAFEDVADFNEDNILPLPADELADVRAWLQPTNYEGDGSELAKHAAAHLGGTGEWLLKSAAYREWHDRDGSDVLWIRGIPGSGKSVHAASLVHQLRQEQVPVLFFFFRHIIAANHQPVSAVRDWLAQILPYSPPLQARLKSYVAACHTLDSTSSVDLWQDLQMALRQIPRAFIVADALDEMDRGVNNGEMHAFMDKIVELTRRRPGRTKMVITSRPVAYIESALRRAGGSVVNIRLKEELVDHDIATFVAHHLASSSISNDNQALIKAAVPGRANGLFLYAKLAMDAFMRPGADVQAILGGLPRDLDTMYADILKQHALRSGVAEETQVLILQLVTHATRPLRVLEIASLINVTQCPSKMRDLKAAKGLVRLACGPLIEILPDESVSVVHHSLTEYLTGVDDDAGSVHHNHPILEAGATHQRLALACLEYLQSESLMSDISKPWKKHDTFAQYAGKNWFVHARKATLAGRTEQARLNQVLDNLFQSKEHIWEILWMADVGVAVGSGMDVTPAYAATALRLHEYLDIVLSRDPKQARVDLGASPRTSSICLASQKGYVEIVESLLRAGGDPREVNMGSYTRETPLHFSVQNNHLEITKLLLDAGADLMALRNFQDPSTGLNQRVSPLQWAITHGYTAVLDAMLPHMKSVETVGQALLWTASASRADMLAAVLGHPLAARLSSSGDDGPGHLSKALAQAAARHNAPMVRTLLDAGAEATALLHAHAADGEGQTAGGLGMLHVWAAGDPDVDIMPDAAHISNLPTVASKTSRDPEAAARVFRMLVAAGADVHQRTSDELHSTPLHYARDATTARLLVGEGGADVGAVNSGGETLLRLTRDPATVKYILEVMSTEKPEEAALAGTTTTTTPEIVAAMLERLNSDWYRWNRTLFLEQVEVFLDHGVDPTTVVDEDGQTPLHLLVQLVRTNADSEIRGCGGRRGPRGDGAGEVKDTRVPLLQRLLRHPGMDANMRNAQGQAALHLLNMTPIEAYKGNIDLLAALVDAGADLEARDGQGRTPLFFMLESDEAHVRPDMMVTACKEIRGPLVQWLLDAGADPRAVDREGNTLFHEAHDKGPWPWRVYKEGAGEFALFDQLASLGVDPTQPNHAGKTPLHLASTITPGAFHHDKRPGQRESTTTFDWFLGRHGPGNVDVADPDGVTPLHNAATFSEYMARRLLEYGADPLRMTKEGLNGLHLAARARQVNILGMMLESVAESDRRAGGRNTSTHRHSRSPLFYAVASGKPESVRLLLEAGMPLVTLRPQTEEYQDSVLQAVVEFEEELANWPRRPVGVKLGSRDVGSVSLGDRFRMPMAPMAPPSERLDEILDLLSEYGLIPKHHIRMAIVEAAEKKAAYTLTCLLRISEQLGMESSTEVDNGSLSALVEARQEVAKPFEEAIAARGTLSTDEFHEAMKERLFDVVAKGLSTPDSALQVLETSRGRHDFGTTILQYLAAGGHAALLAKVASAESIAKQSHEGVEPLLVTACRREIPNMDVVRLLVEHFGVDVNDVGKVMPSYWNTAGTGPSGTSALHALAEGGHWWQAAQAIPYLVAHGADVNIRSQKGQAGKLTTPLNVALRPLMWHCNLSVSKRAVQVLLEHGADVTAVDDQGVSPLDRGMRDVEIWALLVGKGARVSSQDLIAAIDNANPAALEALLAAGADPNGRRSSPPPIEKFARASDMFGQLDLTKEQRFPLHHALVTNSNKPDVQARMVSSLLKKGADPFARYDNSSLLHQIFARKSSWEPDSCLRQMLETGALRGLDPNSTDAHGVTLFHLSCRHGPDKHKPGQNALHHGPGEPPTPAAIMLSLGTVDVYARDKDRRNSLHHLIAAGEPRADTEMIRTVSRLAPELINQWAYGGGRTPFHEAVAHLSWAAGTEVVDILLDAGADPTKADREGNTPLHILLGGEFRVSLDNNGSDDTKTTNRTSSSAVVVLDRLLSQPGADINAANGAGVTPLFAYLRSGTARPADYQRGITWKQGEDLAEIEKWEVAVLAIFDALGADWSVRCSSGSGSGKTLLHAAVEWQAGYAGGRAARVKYLLGKNVDPGAEDQTLRTVLDYAAALGARDVLELFGRTVEVPRFGTGNSRVAEDEDEDDDW</sequence>
<dbReference type="Proteomes" id="UP000756346">
    <property type="component" value="Unassembled WGS sequence"/>
</dbReference>
<reference evidence="5" key="1">
    <citation type="journal article" date="2021" name="Nat. Commun.">
        <title>Genetic determinants of endophytism in the Arabidopsis root mycobiome.</title>
        <authorList>
            <person name="Mesny F."/>
            <person name="Miyauchi S."/>
            <person name="Thiergart T."/>
            <person name="Pickel B."/>
            <person name="Atanasova L."/>
            <person name="Karlsson M."/>
            <person name="Huettel B."/>
            <person name="Barry K.W."/>
            <person name="Haridas S."/>
            <person name="Chen C."/>
            <person name="Bauer D."/>
            <person name="Andreopoulos W."/>
            <person name="Pangilinan J."/>
            <person name="LaButti K."/>
            <person name="Riley R."/>
            <person name="Lipzen A."/>
            <person name="Clum A."/>
            <person name="Drula E."/>
            <person name="Henrissat B."/>
            <person name="Kohler A."/>
            <person name="Grigoriev I.V."/>
            <person name="Martin F.M."/>
            <person name="Hacquard S."/>
        </authorList>
    </citation>
    <scope>NUCLEOTIDE SEQUENCE</scope>
    <source>
        <strain evidence="5">MPI-CAGE-CH-0230</strain>
    </source>
</reference>
<dbReference type="InterPro" id="IPR027417">
    <property type="entry name" value="P-loop_NTPase"/>
</dbReference>
<dbReference type="EMBL" id="JAGTJQ010000013">
    <property type="protein sequence ID" value="KAH7014372.1"/>
    <property type="molecule type" value="Genomic_DNA"/>
</dbReference>
<evidence type="ECO:0000313" key="5">
    <source>
        <dbReference type="EMBL" id="KAH7014372.1"/>
    </source>
</evidence>
<feature type="repeat" description="ANK" evidence="3">
    <location>
        <begin position="1872"/>
        <end position="1908"/>
    </location>
</feature>
<feature type="repeat" description="ANK" evidence="3">
    <location>
        <begin position="1540"/>
        <end position="1576"/>
    </location>
</feature>
<organism evidence="5 6">
    <name type="scientific">Microdochium trichocladiopsis</name>
    <dbReference type="NCBI Taxonomy" id="1682393"/>
    <lineage>
        <taxon>Eukaryota</taxon>
        <taxon>Fungi</taxon>
        <taxon>Dikarya</taxon>
        <taxon>Ascomycota</taxon>
        <taxon>Pezizomycotina</taxon>
        <taxon>Sordariomycetes</taxon>
        <taxon>Xylariomycetidae</taxon>
        <taxon>Xylariales</taxon>
        <taxon>Microdochiaceae</taxon>
        <taxon>Microdochium</taxon>
    </lineage>
</organism>
<dbReference type="PANTHER" id="PTHR24123:SF33">
    <property type="entry name" value="PROTEIN HOS4"/>
    <property type="match status" value="1"/>
</dbReference>
<evidence type="ECO:0000256" key="2">
    <source>
        <dbReference type="ARBA" id="ARBA00023043"/>
    </source>
</evidence>
<feature type="domain" description="Nephrocystin 3-like N-terminal" evidence="4">
    <location>
        <begin position="69"/>
        <end position="233"/>
    </location>
</feature>
<name>A0A9P9BLR9_9PEZI</name>
<dbReference type="InterPro" id="IPR002110">
    <property type="entry name" value="Ankyrin_rpt"/>
</dbReference>
<dbReference type="SUPFAM" id="SSF48403">
    <property type="entry name" value="Ankyrin repeat"/>
    <property type="match status" value="6"/>
</dbReference>
<proteinExistence type="predicted"/>